<dbReference type="SMART" id="SM00283">
    <property type="entry name" value="MA"/>
    <property type="match status" value="1"/>
</dbReference>
<feature type="transmembrane region" description="Helical" evidence="7">
    <location>
        <begin position="189"/>
        <end position="211"/>
    </location>
</feature>
<keyword evidence="3 7" id="KW-0472">Membrane</keyword>
<dbReference type="EMBL" id="JARTFS010000012">
    <property type="protein sequence ID" value="MED4402619.1"/>
    <property type="molecule type" value="Genomic_DNA"/>
</dbReference>
<evidence type="ECO:0000313" key="11">
    <source>
        <dbReference type="Proteomes" id="UP001342826"/>
    </source>
</evidence>
<comment type="subcellular location">
    <subcellularLocation>
        <location evidence="1">Cell membrane</location>
    </subcellularLocation>
</comment>
<reference evidence="10 11" key="1">
    <citation type="submission" date="2023-03" db="EMBL/GenBank/DDBJ databases">
        <title>Bacillus Genome Sequencing.</title>
        <authorList>
            <person name="Dunlap C."/>
        </authorList>
    </citation>
    <scope>NUCLEOTIDE SEQUENCE [LARGE SCALE GENOMIC DNA]</scope>
    <source>
        <strain evidence="10 11">NRS-1717</strain>
    </source>
</reference>
<evidence type="ECO:0000256" key="3">
    <source>
        <dbReference type="ARBA" id="ARBA00023136"/>
    </source>
</evidence>
<dbReference type="PANTHER" id="PTHR32089">
    <property type="entry name" value="METHYL-ACCEPTING CHEMOTAXIS PROTEIN MCPB"/>
    <property type="match status" value="1"/>
</dbReference>
<dbReference type="Proteomes" id="UP001342826">
    <property type="component" value="Unassembled WGS sequence"/>
</dbReference>
<comment type="similarity">
    <text evidence="5">Belongs to the methyl-accepting chemotaxis (MCP) protein family.</text>
</comment>
<dbReference type="InterPro" id="IPR004090">
    <property type="entry name" value="Chemotax_Me-accpt_rcpt"/>
</dbReference>
<dbReference type="PRINTS" id="PR00260">
    <property type="entry name" value="CHEMTRNSDUCR"/>
</dbReference>
<dbReference type="Gene3D" id="6.10.340.10">
    <property type="match status" value="1"/>
</dbReference>
<organism evidence="10 11">
    <name type="scientific">Metabacillus fastidiosus</name>
    <dbReference type="NCBI Taxonomy" id="1458"/>
    <lineage>
        <taxon>Bacteria</taxon>
        <taxon>Bacillati</taxon>
        <taxon>Bacillota</taxon>
        <taxon>Bacilli</taxon>
        <taxon>Bacillales</taxon>
        <taxon>Bacillaceae</taxon>
        <taxon>Metabacillus</taxon>
    </lineage>
</organism>
<dbReference type="CDD" id="cd19411">
    <property type="entry name" value="MCP2201-like_sensor"/>
    <property type="match status" value="1"/>
</dbReference>
<evidence type="ECO:0000259" key="9">
    <source>
        <dbReference type="PROSITE" id="PS50885"/>
    </source>
</evidence>
<protein>
    <submittedName>
        <fullName evidence="10">Methyl-accepting chemotaxis protein</fullName>
    </submittedName>
</protein>
<evidence type="ECO:0000313" key="10">
    <source>
        <dbReference type="EMBL" id="MED4402619.1"/>
    </source>
</evidence>
<accession>A0ABU6NZS5</accession>
<sequence>MDILRNLKISQKLILLIVISAISIGIVGVSGYKYMKDMARGSEIMYDNHLKPIDWLGEIRLNNRTIDGYMLEAMLTTDSNKYEQLTGNIEKEIARNNSLIGEYEKLNLFSEEKEYIADYKEAVIAYSEARSEVLALAQKNENDKAYHYYTDVASDRRAEVNDILSSLQDFNEKLAEKIKNTNSENLKKASIILISIISGALIISIIIGLVITRVIVNPIKQIQDLMMKAEEGDFSVKGNYQFKDEVGQLVTSFNKMIGGLRDIIRKVSETSETVAASSQELSASAEQSTHASQHIAVTIHDLVSGSNDQLNSVEESKKIIGKMADYAEKITENADVMAENANETVEISIEGKQSIHKVMNQMNSINENVTGLGSSIKALSERSVEIGKINEVITAIAGQTNLLALNAAIEAARAGEQGKGFAVVADEVRKLAEQSANSAEQITNLIQMIQHETNETITSMDSATKEVQGGLEVVQEAGQSFEKIEASINGVAVQIKDVVNAINELSAGSSQVAVSINSVKAIAEQSAASNQNVSAATEEQLASMEEIETSSANLAKISSELQHLIHRFKF</sequence>
<dbReference type="InterPro" id="IPR004089">
    <property type="entry name" value="MCPsignal_dom"/>
</dbReference>
<keyword evidence="4 6" id="KW-0807">Transducer</keyword>
<dbReference type="SUPFAM" id="SSF58104">
    <property type="entry name" value="Methyl-accepting chemotaxis protein (MCP) signaling domain"/>
    <property type="match status" value="1"/>
</dbReference>
<evidence type="ECO:0000256" key="2">
    <source>
        <dbReference type="ARBA" id="ARBA00022475"/>
    </source>
</evidence>
<feature type="transmembrane region" description="Helical" evidence="7">
    <location>
        <begin position="13"/>
        <end position="35"/>
    </location>
</feature>
<dbReference type="CDD" id="cd06225">
    <property type="entry name" value="HAMP"/>
    <property type="match status" value="1"/>
</dbReference>
<dbReference type="SMART" id="SM00304">
    <property type="entry name" value="HAMP"/>
    <property type="match status" value="1"/>
</dbReference>
<evidence type="ECO:0000256" key="6">
    <source>
        <dbReference type="PROSITE-ProRule" id="PRU00284"/>
    </source>
</evidence>
<dbReference type="InterPro" id="IPR003660">
    <property type="entry name" value="HAMP_dom"/>
</dbReference>
<dbReference type="InterPro" id="IPR047347">
    <property type="entry name" value="YvaQ-like_sensor"/>
</dbReference>
<gene>
    <name evidence="10" type="ORF">P9271_14975</name>
</gene>
<feature type="domain" description="Methyl-accepting transducer" evidence="8">
    <location>
        <begin position="284"/>
        <end position="520"/>
    </location>
</feature>
<dbReference type="Pfam" id="PF12729">
    <property type="entry name" value="4HB_MCP_1"/>
    <property type="match status" value="1"/>
</dbReference>
<keyword evidence="7" id="KW-0812">Transmembrane</keyword>
<dbReference type="InterPro" id="IPR024478">
    <property type="entry name" value="HlyB_4HB_MCP"/>
</dbReference>
<keyword evidence="11" id="KW-1185">Reference proteome</keyword>
<dbReference type="PROSITE" id="PS50885">
    <property type="entry name" value="HAMP"/>
    <property type="match status" value="1"/>
</dbReference>
<evidence type="ECO:0000259" key="8">
    <source>
        <dbReference type="PROSITE" id="PS50111"/>
    </source>
</evidence>
<dbReference type="Pfam" id="PF00672">
    <property type="entry name" value="HAMP"/>
    <property type="match status" value="1"/>
</dbReference>
<keyword evidence="7" id="KW-1133">Transmembrane helix</keyword>
<comment type="caution">
    <text evidence="10">The sequence shown here is derived from an EMBL/GenBank/DDBJ whole genome shotgun (WGS) entry which is preliminary data.</text>
</comment>
<dbReference type="Pfam" id="PF00015">
    <property type="entry name" value="MCPsignal"/>
    <property type="match status" value="1"/>
</dbReference>
<evidence type="ECO:0000256" key="5">
    <source>
        <dbReference type="ARBA" id="ARBA00029447"/>
    </source>
</evidence>
<proteinExistence type="inferred from homology"/>
<dbReference type="PROSITE" id="PS50111">
    <property type="entry name" value="CHEMOTAXIS_TRANSDUC_2"/>
    <property type="match status" value="1"/>
</dbReference>
<keyword evidence="2" id="KW-1003">Cell membrane</keyword>
<dbReference type="Gene3D" id="1.10.287.950">
    <property type="entry name" value="Methyl-accepting chemotaxis protein"/>
    <property type="match status" value="1"/>
</dbReference>
<feature type="domain" description="HAMP" evidence="9">
    <location>
        <begin position="213"/>
        <end position="265"/>
    </location>
</feature>
<name>A0ABU6NZS5_9BACI</name>
<dbReference type="CDD" id="cd11386">
    <property type="entry name" value="MCP_signal"/>
    <property type="match status" value="1"/>
</dbReference>
<dbReference type="RefSeq" id="WP_328015473.1">
    <property type="nucleotide sequence ID" value="NZ_JARTFS010000012.1"/>
</dbReference>
<evidence type="ECO:0000256" key="1">
    <source>
        <dbReference type="ARBA" id="ARBA00004236"/>
    </source>
</evidence>
<evidence type="ECO:0000256" key="4">
    <source>
        <dbReference type="ARBA" id="ARBA00023224"/>
    </source>
</evidence>
<dbReference type="PANTHER" id="PTHR32089:SF112">
    <property type="entry name" value="LYSOZYME-LIKE PROTEIN-RELATED"/>
    <property type="match status" value="1"/>
</dbReference>
<evidence type="ECO:0000256" key="7">
    <source>
        <dbReference type="SAM" id="Phobius"/>
    </source>
</evidence>